<keyword evidence="1" id="KW-1133">Transmembrane helix</keyword>
<evidence type="ECO:0000313" key="3">
    <source>
        <dbReference type="Proteomes" id="UP000184301"/>
    </source>
</evidence>
<proteinExistence type="predicted"/>
<feature type="transmembrane region" description="Helical" evidence="1">
    <location>
        <begin position="37"/>
        <end position="55"/>
    </location>
</feature>
<dbReference type="InterPro" id="IPR045620">
    <property type="entry name" value="DUF6442"/>
</dbReference>
<feature type="transmembrane region" description="Helical" evidence="1">
    <location>
        <begin position="7"/>
        <end position="25"/>
    </location>
</feature>
<evidence type="ECO:0008006" key="4">
    <source>
        <dbReference type="Google" id="ProtNLM"/>
    </source>
</evidence>
<evidence type="ECO:0000313" key="2">
    <source>
        <dbReference type="EMBL" id="SHJ65077.1"/>
    </source>
</evidence>
<keyword evidence="1" id="KW-0472">Membrane</keyword>
<dbReference type="AlphaFoldDB" id="A0A1M6L1K5"/>
<organism evidence="2 3">
    <name type="scientific">Hespellia stercorisuis DSM 15480</name>
    <dbReference type="NCBI Taxonomy" id="1121950"/>
    <lineage>
        <taxon>Bacteria</taxon>
        <taxon>Bacillati</taxon>
        <taxon>Bacillota</taxon>
        <taxon>Clostridia</taxon>
        <taxon>Lachnospirales</taxon>
        <taxon>Lachnospiraceae</taxon>
        <taxon>Hespellia</taxon>
    </lineage>
</organism>
<keyword evidence="3" id="KW-1185">Reference proteome</keyword>
<feature type="transmembrane region" description="Helical" evidence="1">
    <location>
        <begin position="116"/>
        <end position="135"/>
    </location>
</feature>
<dbReference type="Proteomes" id="UP000184301">
    <property type="component" value="Unassembled WGS sequence"/>
</dbReference>
<dbReference type="RefSeq" id="WP_073106485.1">
    <property type="nucleotide sequence ID" value="NZ_FQZY01000013.1"/>
</dbReference>
<dbReference type="OrthoDB" id="2194123at2"/>
<protein>
    <recommendedName>
        <fullName evidence="4">DUF2178 domain-containing protein</fullName>
    </recommendedName>
</protein>
<dbReference type="STRING" id="1121950.SAMN02745243_01063"/>
<gene>
    <name evidence="2" type="ORF">SAMN02745243_01063</name>
</gene>
<name>A0A1M6L1K5_9FIRM</name>
<sequence>MKKVGLSYFITALGVALLAGGLIILKTVGEPQGIMQALPYVMIGLGCGIFGHGMGDIINRASMKNHPELAQQDEINKSDERNVAIANRAKAKAYDAMLFIFGALMVALALMNVDLIVVLLLVFAYLFVAGIGIYYRCKYDKEM</sequence>
<dbReference type="Pfam" id="PF20040">
    <property type="entry name" value="DUF6442"/>
    <property type="match status" value="1"/>
</dbReference>
<keyword evidence="1" id="KW-0812">Transmembrane</keyword>
<feature type="transmembrane region" description="Helical" evidence="1">
    <location>
        <begin position="93"/>
        <end position="110"/>
    </location>
</feature>
<reference evidence="2 3" key="1">
    <citation type="submission" date="2016-11" db="EMBL/GenBank/DDBJ databases">
        <authorList>
            <person name="Jaros S."/>
            <person name="Januszkiewicz K."/>
            <person name="Wedrychowicz H."/>
        </authorList>
    </citation>
    <scope>NUCLEOTIDE SEQUENCE [LARGE SCALE GENOMIC DNA]</scope>
    <source>
        <strain evidence="2 3">DSM 15480</strain>
    </source>
</reference>
<accession>A0A1M6L1K5</accession>
<evidence type="ECO:0000256" key="1">
    <source>
        <dbReference type="SAM" id="Phobius"/>
    </source>
</evidence>
<dbReference type="EMBL" id="FQZY01000013">
    <property type="protein sequence ID" value="SHJ65077.1"/>
    <property type="molecule type" value="Genomic_DNA"/>
</dbReference>